<dbReference type="InterPro" id="IPR038555">
    <property type="entry name" value="Zincin_1_sf"/>
</dbReference>
<dbReference type="GeneID" id="97994298"/>
<evidence type="ECO:0000313" key="1">
    <source>
        <dbReference type="EMBL" id="RFT07730.1"/>
    </source>
</evidence>
<dbReference type="RefSeq" id="WP_117141476.1">
    <property type="nucleotide sequence ID" value="NZ_CAKXKJ010000012.1"/>
</dbReference>
<dbReference type="OrthoDB" id="5071at2"/>
<dbReference type="Proteomes" id="UP000260649">
    <property type="component" value="Unassembled WGS sequence"/>
</dbReference>
<dbReference type="EMBL" id="QQRQ01000001">
    <property type="protein sequence ID" value="RFT07730.1"/>
    <property type="molecule type" value="Genomic_DNA"/>
</dbReference>
<dbReference type="SUPFAM" id="SSF55486">
    <property type="entry name" value="Metalloproteases ('zincins'), catalytic domain"/>
    <property type="match status" value="1"/>
</dbReference>
<reference evidence="1 2" key="1">
    <citation type="submission" date="2018-07" db="EMBL/GenBank/DDBJ databases">
        <title>GABA Modulating Bacteria of the Human Gut Microbiota.</title>
        <authorList>
            <person name="Strandwitz P."/>
            <person name="Kim K.H."/>
            <person name="Terekhova D."/>
            <person name="Liu J.K."/>
            <person name="Sharma A."/>
            <person name="Levering J."/>
            <person name="Mcdonald D."/>
            <person name="Dietrich D."/>
            <person name="Ramadhar T.R."/>
            <person name="Lekbua A."/>
            <person name="Mroue N."/>
            <person name="Liston C."/>
            <person name="Stewart E.J."/>
            <person name="Dubin M.J."/>
            <person name="Zengler K."/>
            <person name="Knight R."/>
            <person name="Gilbert J.A."/>
            <person name="Clardy J."/>
            <person name="Lewis K."/>
        </authorList>
    </citation>
    <scope>NUCLEOTIDE SEQUENCE [LARGE SCALE GENOMIC DNA]</scope>
    <source>
        <strain evidence="1 2">KLE1738</strain>
    </source>
</reference>
<gene>
    <name evidence="1" type="ORF">DV520_00935</name>
</gene>
<sequence>MEYTFDQVADLLDEMAETFPPVFFEQLNGGILLQEEAKPDPMFPEGEVYFMGEYVQDSYLGRYINLYYGSFLASARNESWSEETWREELYTTLAHEFTHHVESLANAHGLDDKDEEELLRLLEKYRDAP</sequence>
<dbReference type="AlphaFoldDB" id="A0A3E2B6N9"/>
<evidence type="ECO:0008006" key="3">
    <source>
        <dbReference type="Google" id="ProtNLM"/>
    </source>
</evidence>
<name>A0A3E2B6N9_9FIRM</name>
<proteinExistence type="predicted"/>
<dbReference type="CDD" id="cd12953">
    <property type="entry name" value="MMP_TTHA0227"/>
    <property type="match status" value="1"/>
</dbReference>
<dbReference type="Gene3D" id="3.30.2010.20">
    <property type="match status" value="1"/>
</dbReference>
<comment type="caution">
    <text evidence="1">The sequence shown here is derived from an EMBL/GenBank/DDBJ whole genome shotgun (WGS) entry which is preliminary data.</text>
</comment>
<organism evidence="1 2">
    <name type="scientific">Evtepia gabavorous</name>
    <dbReference type="NCBI Taxonomy" id="2211183"/>
    <lineage>
        <taxon>Bacteria</taxon>
        <taxon>Bacillati</taxon>
        <taxon>Bacillota</taxon>
        <taxon>Clostridia</taxon>
        <taxon>Eubacteriales</taxon>
        <taxon>Evtepia</taxon>
    </lineage>
</organism>
<keyword evidence="2" id="KW-1185">Reference proteome</keyword>
<protein>
    <recommendedName>
        <fullName evidence="3">Metallopeptidase family protein</fullName>
    </recommendedName>
</protein>
<evidence type="ECO:0000313" key="2">
    <source>
        <dbReference type="Proteomes" id="UP000260649"/>
    </source>
</evidence>
<accession>A0A3E2B6N9</accession>